<dbReference type="GeneID" id="31846816"/>
<dbReference type="Gene3D" id="1.20.1290.10">
    <property type="entry name" value="AhpD-like"/>
    <property type="match status" value="1"/>
</dbReference>
<dbReference type="InterPro" id="IPR052512">
    <property type="entry name" value="4CMD/NDH-1_regulator"/>
</dbReference>
<evidence type="ECO:0000313" key="2">
    <source>
        <dbReference type="EMBL" id="ATF06496.1"/>
    </source>
</evidence>
<dbReference type="InterPro" id="IPR029032">
    <property type="entry name" value="AhpD-like"/>
</dbReference>
<dbReference type="PANTHER" id="PTHR33570:SF2">
    <property type="entry name" value="CARBOXYMUCONOLACTONE DECARBOXYLASE-LIKE DOMAIN-CONTAINING PROTEIN"/>
    <property type="match status" value="1"/>
</dbReference>
<evidence type="ECO:0000259" key="1">
    <source>
        <dbReference type="Pfam" id="PF02627"/>
    </source>
</evidence>
<name>A0AAC9Z9J8_9RHOB</name>
<proteinExistence type="predicted"/>
<dbReference type="RefSeq" id="WP_024097834.1">
    <property type="nucleotide sequence ID" value="NZ_CP010588.1"/>
</dbReference>
<evidence type="ECO:0000313" key="3">
    <source>
        <dbReference type="Proteomes" id="UP000217545"/>
    </source>
</evidence>
<accession>A0AAC9Z9J8</accession>
<dbReference type="PANTHER" id="PTHR33570">
    <property type="entry name" value="4-CARBOXYMUCONOLACTONE DECARBOXYLASE FAMILY PROTEIN"/>
    <property type="match status" value="1"/>
</dbReference>
<dbReference type="EMBL" id="CP010784">
    <property type="protein sequence ID" value="ATF06496.1"/>
    <property type="molecule type" value="Genomic_DNA"/>
</dbReference>
<dbReference type="EC" id="4.1.1.44" evidence="2"/>
<dbReference type="InterPro" id="IPR003779">
    <property type="entry name" value="CMD-like"/>
</dbReference>
<reference evidence="2 3" key="1">
    <citation type="journal article" date="2017" name="Front. Microbiol.">
        <title>Phaeobacter piscinae sp. nov., a species of the Roseobacter group and potential aquaculture probiont.</title>
        <authorList>
            <person name="Sonnenschein E.C."/>
            <person name="Phippen C.B.W."/>
            <person name="Nielsen K.F."/>
            <person name="Mateiu R.V."/>
            <person name="Melchiorsen J."/>
            <person name="Gram L."/>
            <person name="Overmann J."/>
            <person name="Freese H.M."/>
        </authorList>
    </citation>
    <scope>NUCLEOTIDE SEQUENCE [LARGE SCALE GENOMIC DNA]</scope>
    <source>
        <strain evidence="2 3">P63</strain>
    </source>
</reference>
<dbReference type="SUPFAM" id="SSF69118">
    <property type="entry name" value="AhpD-like"/>
    <property type="match status" value="1"/>
</dbReference>
<dbReference type="Pfam" id="PF02627">
    <property type="entry name" value="CMD"/>
    <property type="match status" value="1"/>
</dbReference>
<sequence>MSDAKNPFEAMMAQAQDMAKALNPALESFSPTGAFKEFESLWPTMPKDVMEMMFGNTVNTGGLDAKTRLLLTLAGLTMQGAQADSAVRQTVRHALEAGAKKQEIVETIGQMSVFAGIPAMTRALELAQEVMDAKGDDET</sequence>
<protein>
    <submittedName>
        <fullName evidence="2">Gamma-carboxymuconolactone decarboxylase subunit-like protein</fullName>
        <ecNumber evidence="2">4.1.1.44</ecNumber>
    </submittedName>
</protein>
<dbReference type="AlphaFoldDB" id="A0AAC9Z9J8"/>
<dbReference type="GO" id="GO:0051920">
    <property type="term" value="F:peroxiredoxin activity"/>
    <property type="evidence" value="ECO:0007669"/>
    <property type="project" value="InterPro"/>
</dbReference>
<organism evidence="2 3">
    <name type="scientific">Phaeobacter gallaeciensis</name>
    <dbReference type="NCBI Taxonomy" id="60890"/>
    <lineage>
        <taxon>Bacteria</taxon>
        <taxon>Pseudomonadati</taxon>
        <taxon>Pseudomonadota</taxon>
        <taxon>Alphaproteobacteria</taxon>
        <taxon>Rhodobacterales</taxon>
        <taxon>Roseobacteraceae</taxon>
        <taxon>Phaeobacter</taxon>
    </lineage>
</organism>
<dbReference type="Proteomes" id="UP000217545">
    <property type="component" value="Chromosome"/>
</dbReference>
<feature type="domain" description="Carboxymuconolactone decarboxylase-like" evidence="1">
    <location>
        <begin position="45"/>
        <end position="129"/>
    </location>
</feature>
<keyword evidence="2" id="KW-0456">Lyase</keyword>
<dbReference type="GO" id="GO:0047575">
    <property type="term" value="F:4-carboxymuconolactone decarboxylase activity"/>
    <property type="evidence" value="ECO:0007669"/>
    <property type="project" value="UniProtKB-EC"/>
</dbReference>
<gene>
    <name evidence="2" type="ORF">PhaeoP63_02432</name>
</gene>